<evidence type="ECO:0000313" key="6">
    <source>
        <dbReference type="Proteomes" id="UP000295499"/>
    </source>
</evidence>
<keyword evidence="2" id="KW-0805">Transcription regulation</keyword>
<dbReference type="AlphaFoldDB" id="A0A4R6IKC7"/>
<comment type="similarity">
    <text evidence="1">Belongs to the BlaI transcriptional regulatory family.</text>
</comment>
<keyword evidence="4" id="KW-0804">Transcription</keyword>
<organism evidence="5 6">
    <name type="scientific">Pedobacter duraquae</name>
    <dbReference type="NCBI Taxonomy" id="425511"/>
    <lineage>
        <taxon>Bacteria</taxon>
        <taxon>Pseudomonadati</taxon>
        <taxon>Bacteroidota</taxon>
        <taxon>Sphingobacteriia</taxon>
        <taxon>Sphingobacteriales</taxon>
        <taxon>Sphingobacteriaceae</taxon>
        <taxon>Pedobacter</taxon>
    </lineage>
</organism>
<name>A0A4R6IKC7_9SPHI</name>
<comment type="caution">
    <text evidence="5">The sequence shown here is derived from an EMBL/GenBank/DDBJ whole genome shotgun (WGS) entry which is preliminary data.</text>
</comment>
<dbReference type="GO" id="GO:0003677">
    <property type="term" value="F:DNA binding"/>
    <property type="evidence" value="ECO:0007669"/>
    <property type="project" value="UniProtKB-KW"/>
</dbReference>
<protein>
    <submittedName>
        <fullName evidence="5">Putative transcriptional regulator</fullName>
    </submittedName>
</protein>
<keyword evidence="3" id="KW-0238">DNA-binding</keyword>
<dbReference type="InterPro" id="IPR036388">
    <property type="entry name" value="WH-like_DNA-bd_sf"/>
</dbReference>
<dbReference type="InterPro" id="IPR036390">
    <property type="entry name" value="WH_DNA-bd_sf"/>
</dbReference>
<keyword evidence="6" id="KW-1185">Reference proteome</keyword>
<gene>
    <name evidence="5" type="ORF">CLV32_1495</name>
</gene>
<evidence type="ECO:0000256" key="3">
    <source>
        <dbReference type="ARBA" id="ARBA00023125"/>
    </source>
</evidence>
<dbReference type="PIRSF" id="PIRSF019455">
    <property type="entry name" value="CopR_AtkY"/>
    <property type="match status" value="1"/>
</dbReference>
<evidence type="ECO:0000313" key="5">
    <source>
        <dbReference type="EMBL" id="TDO22520.1"/>
    </source>
</evidence>
<dbReference type="Proteomes" id="UP000295499">
    <property type="component" value="Unassembled WGS sequence"/>
</dbReference>
<evidence type="ECO:0000256" key="4">
    <source>
        <dbReference type="ARBA" id="ARBA00023163"/>
    </source>
</evidence>
<dbReference type="Gene3D" id="1.10.4040.10">
    <property type="entry name" value="Penicillinase repressor domain"/>
    <property type="match status" value="1"/>
</dbReference>
<evidence type="ECO:0000256" key="2">
    <source>
        <dbReference type="ARBA" id="ARBA00023015"/>
    </source>
</evidence>
<evidence type="ECO:0000256" key="1">
    <source>
        <dbReference type="ARBA" id="ARBA00011046"/>
    </source>
</evidence>
<dbReference type="Pfam" id="PF03965">
    <property type="entry name" value="Penicillinase_R"/>
    <property type="match status" value="1"/>
</dbReference>
<dbReference type="EMBL" id="SNWM01000002">
    <property type="protein sequence ID" value="TDO22520.1"/>
    <property type="molecule type" value="Genomic_DNA"/>
</dbReference>
<proteinExistence type="inferred from homology"/>
<dbReference type="SUPFAM" id="SSF46785">
    <property type="entry name" value="Winged helix' DNA-binding domain"/>
    <property type="match status" value="1"/>
</dbReference>
<dbReference type="GO" id="GO:0045892">
    <property type="term" value="P:negative regulation of DNA-templated transcription"/>
    <property type="evidence" value="ECO:0007669"/>
    <property type="project" value="InterPro"/>
</dbReference>
<reference evidence="5 6" key="1">
    <citation type="submission" date="2019-03" db="EMBL/GenBank/DDBJ databases">
        <title>Genomic Encyclopedia of Archaeal and Bacterial Type Strains, Phase II (KMG-II): from individual species to whole genera.</title>
        <authorList>
            <person name="Goeker M."/>
        </authorList>
    </citation>
    <scope>NUCLEOTIDE SEQUENCE [LARGE SCALE GENOMIC DNA]</scope>
    <source>
        <strain evidence="5 6">DSM 19034</strain>
    </source>
</reference>
<sequence length="141" mass="16491">MFLVEITNFLADIRGSEKIMEIKDLTKVEGQLMQVLWKLEKAFVKEIINELPDPKPAYSTVSTIIRILESKGVLGFEAFGKTHRYYPLISKEEYMRHEADKFLGNYFSNSVQDMFSFFVQEKKIDLKDAEQLLKMIDNIKD</sequence>
<accession>A0A4R6IKC7</accession>
<dbReference type="InterPro" id="IPR005650">
    <property type="entry name" value="BlaI_family"/>
</dbReference>
<dbReference type="Gene3D" id="1.10.10.10">
    <property type="entry name" value="Winged helix-like DNA-binding domain superfamily/Winged helix DNA-binding domain"/>
    <property type="match status" value="1"/>
</dbReference>